<evidence type="ECO:0000313" key="3">
    <source>
        <dbReference type="Proteomes" id="UP000218209"/>
    </source>
</evidence>
<keyword evidence="3" id="KW-1185">Reference proteome</keyword>
<dbReference type="Proteomes" id="UP000218209">
    <property type="component" value="Unassembled WGS sequence"/>
</dbReference>
<feature type="compositionally biased region" description="Low complexity" evidence="1">
    <location>
        <begin position="184"/>
        <end position="212"/>
    </location>
</feature>
<gene>
    <name evidence="2" type="ORF">BU14_0207s0021</name>
</gene>
<protein>
    <submittedName>
        <fullName evidence="2">Uncharacterized protein</fullName>
    </submittedName>
</protein>
<feature type="compositionally biased region" description="Low complexity" evidence="1">
    <location>
        <begin position="145"/>
        <end position="154"/>
    </location>
</feature>
<feature type="compositionally biased region" description="Basic residues" evidence="1">
    <location>
        <begin position="213"/>
        <end position="227"/>
    </location>
</feature>
<sequence length="227" mass="23994">MPPSWIFTPSGYGAIPRAYRAFAFFLCIFPHSPPSPPPFPSGLPARWCLTFVDPLYGAPRMTSSRFSDSQWGATGPVGGGAVGHPASLPRICRRGPPGGPGGRAPMGVVSARSARRVLRGSQPRGGTRARAARRRSPPPRGGGRTRAAADGTAAVRQQDAANSPSPPPPTPRRRPCRRRRRRPLTAAAPPNSGRVAAAAAKQPPRASGGARARAARRRSPRPPPPRR</sequence>
<accession>A0A1X6P5F1</accession>
<feature type="compositionally biased region" description="Basic residues" evidence="1">
    <location>
        <begin position="171"/>
        <end position="183"/>
    </location>
</feature>
<evidence type="ECO:0000256" key="1">
    <source>
        <dbReference type="SAM" id="MobiDB-lite"/>
    </source>
</evidence>
<evidence type="ECO:0000313" key="2">
    <source>
        <dbReference type="EMBL" id="OSX76102.1"/>
    </source>
</evidence>
<dbReference type="AlphaFoldDB" id="A0A1X6P5F1"/>
<proteinExistence type="predicted"/>
<reference evidence="2 3" key="1">
    <citation type="submission" date="2017-03" db="EMBL/GenBank/DDBJ databases">
        <title>WGS assembly of Porphyra umbilicalis.</title>
        <authorList>
            <person name="Brawley S.H."/>
            <person name="Blouin N.A."/>
            <person name="Ficko-Blean E."/>
            <person name="Wheeler G.L."/>
            <person name="Lohr M."/>
            <person name="Goodson H.V."/>
            <person name="Jenkins J.W."/>
            <person name="Blaby-Haas C.E."/>
            <person name="Helliwell K.E."/>
            <person name="Chan C."/>
            <person name="Marriage T."/>
            <person name="Bhattacharya D."/>
            <person name="Klein A.S."/>
            <person name="Badis Y."/>
            <person name="Brodie J."/>
            <person name="Cao Y."/>
            <person name="Collen J."/>
            <person name="Dittami S.M."/>
            <person name="Gachon C.M."/>
            <person name="Green B.R."/>
            <person name="Karpowicz S."/>
            <person name="Kim J.W."/>
            <person name="Kudahl U."/>
            <person name="Lin S."/>
            <person name="Michel G."/>
            <person name="Mittag M."/>
            <person name="Olson B.J."/>
            <person name="Pangilinan J."/>
            <person name="Peng Y."/>
            <person name="Qiu H."/>
            <person name="Shu S."/>
            <person name="Singer J.T."/>
            <person name="Smith A.G."/>
            <person name="Sprecher B.N."/>
            <person name="Wagner V."/>
            <person name="Wang W."/>
            <person name="Wang Z.-Y."/>
            <person name="Yan J."/>
            <person name="Yarish C."/>
            <person name="Zoeuner-Riek S."/>
            <person name="Zhuang Y."/>
            <person name="Zou Y."/>
            <person name="Lindquist E.A."/>
            <person name="Grimwood J."/>
            <person name="Barry K."/>
            <person name="Rokhsar D.S."/>
            <person name="Schmutz J."/>
            <person name="Stiller J.W."/>
            <person name="Grossman A.R."/>
            <person name="Prochnik S.E."/>
        </authorList>
    </citation>
    <scope>NUCLEOTIDE SEQUENCE [LARGE SCALE GENOMIC DNA]</scope>
    <source>
        <strain evidence="2">4086291</strain>
    </source>
</reference>
<dbReference type="EMBL" id="KV918880">
    <property type="protein sequence ID" value="OSX76102.1"/>
    <property type="molecule type" value="Genomic_DNA"/>
</dbReference>
<organism evidence="2 3">
    <name type="scientific">Porphyra umbilicalis</name>
    <name type="common">Purple laver</name>
    <name type="synonym">Red alga</name>
    <dbReference type="NCBI Taxonomy" id="2786"/>
    <lineage>
        <taxon>Eukaryota</taxon>
        <taxon>Rhodophyta</taxon>
        <taxon>Bangiophyceae</taxon>
        <taxon>Bangiales</taxon>
        <taxon>Bangiaceae</taxon>
        <taxon>Porphyra</taxon>
    </lineage>
</organism>
<name>A0A1X6P5F1_PORUM</name>
<feature type="region of interest" description="Disordered" evidence="1">
    <location>
        <begin position="81"/>
        <end position="227"/>
    </location>
</feature>